<evidence type="ECO:0000256" key="1">
    <source>
        <dbReference type="SAM" id="Coils"/>
    </source>
</evidence>
<dbReference type="InParanoid" id="D8QGT1"/>
<evidence type="ECO:0000256" key="2">
    <source>
        <dbReference type="SAM" id="MobiDB-lite"/>
    </source>
</evidence>
<sequence length="228" mass="25469">MYCPYGGRGGEQITIKRDPLTGKFPCPCGAPKHARRESNKMRQLCIAANHPGPDDNTVAIEAATDDEDANVPTPSKPPAPPKRRGRPPRKRPASRSPSPVESEDENERRREKRRAPGPQSSDDDEIVIVKGPVVRTAAGLTGTTTRPETRITAYGGDEQASSSQQATAQNTVAHDQIERQVRRLKDLNDRAREQYLESLEEQRYVFIQAADQTQEITRRLRNLLKKQL</sequence>
<keyword evidence="1" id="KW-0175">Coiled coil</keyword>
<reference evidence="3 4" key="1">
    <citation type="journal article" date="2010" name="Nat. Biotechnol.">
        <title>Genome sequence of the model mushroom Schizophyllum commune.</title>
        <authorList>
            <person name="Ohm R.A."/>
            <person name="de Jong J.F."/>
            <person name="Lugones L.G."/>
            <person name="Aerts A."/>
            <person name="Kothe E."/>
            <person name="Stajich J.E."/>
            <person name="de Vries R.P."/>
            <person name="Record E."/>
            <person name="Levasseur A."/>
            <person name="Baker S.E."/>
            <person name="Bartholomew K.A."/>
            <person name="Coutinho P.M."/>
            <person name="Erdmann S."/>
            <person name="Fowler T.J."/>
            <person name="Gathman A.C."/>
            <person name="Lombard V."/>
            <person name="Henrissat B."/>
            <person name="Knabe N."/>
            <person name="Kuees U."/>
            <person name="Lilly W.W."/>
            <person name="Lindquist E."/>
            <person name="Lucas S."/>
            <person name="Magnuson J.K."/>
            <person name="Piumi F."/>
            <person name="Raudaskoski M."/>
            <person name="Salamov A."/>
            <person name="Schmutz J."/>
            <person name="Schwarze F.W.M.R."/>
            <person name="vanKuyk P.A."/>
            <person name="Horton J.S."/>
            <person name="Grigoriev I.V."/>
            <person name="Woesten H.A.B."/>
        </authorList>
    </citation>
    <scope>NUCLEOTIDE SEQUENCE [LARGE SCALE GENOMIC DNA]</scope>
    <source>
        <strain evidence="4">H4-8 / FGSC 9210</strain>
    </source>
</reference>
<dbReference type="Proteomes" id="UP000007431">
    <property type="component" value="Unassembled WGS sequence"/>
</dbReference>
<proteinExistence type="predicted"/>
<keyword evidence="4" id="KW-1185">Reference proteome</keyword>
<feature type="region of interest" description="Disordered" evidence="2">
    <location>
        <begin position="29"/>
        <end position="130"/>
    </location>
</feature>
<protein>
    <submittedName>
        <fullName evidence="3">Expressed protein</fullName>
    </submittedName>
</protein>
<dbReference type="HOGENOM" id="CLU_1215389_0_0_1"/>
<dbReference type="AlphaFoldDB" id="D8QGT1"/>
<evidence type="ECO:0000313" key="3">
    <source>
        <dbReference type="EMBL" id="EFI92821.1"/>
    </source>
</evidence>
<organism evidence="4">
    <name type="scientific">Schizophyllum commune (strain H4-8 / FGSC 9210)</name>
    <name type="common">Split gill fungus</name>
    <dbReference type="NCBI Taxonomy" id="578458"/>
    <lineage>
        <taxon>Eukaryota</taxon>
        <taxon>Fungi</taxon>
        <taxon>Dikarya</taxon>
        <taxon>Basidiomycota</taxon>
        <taxon>Agaricomycotina</taxon>
        <taxon>Agaricomycetes</taxon>
        <taxon>Agaricomycetidae</taxon>
        <taxon>Agaricales</taxon>
        <taxon>Schizophyllaceae</taxon>
        <taxon>Schizophyllum</taxon>
    </lineage>
</organism>
<feature type="coiled-coil region" evidence="1">
    <location>
        <begin position="174"/>
        <end position="201"/>
    </location>
</feature>
<dbReference type="EMBL" id="GL377312">
    <property type="protein sequence ID" value="EFI92821.1"/>
    <property type="molecule type" value="Genomic_DNA"/>
</dbReference>
<evidence type="ECO:0000313" key="4">
    <source>
        <dbReference type="Proteomes" id="UP000007431"/>
    </source>
</evidence>
<dbReference type="VEuPathDB" id="FungiDB:SCHCODRAFT_02640116"/>
<accession>D8QGT1</accession>
<gene>
    <name evidence="3" type="ORF">SCHCODRAFT_83333</name>
</gene>
<feature type="compositionally biased region" description="Basic residues" evidence="2">
    <location>
        <begin position="81"/>
        <end position="93"/>
    </location>
</feature>
<name>D8QGT1_SCHCM</name>